<feature type="chain" id="PRO_5047135943" evidence="2">
    <location>
        <begin position="22"/>
        <end position="222"/>
    </location>
</feature>
<evidence type="ECO:0000256" key="2">
    <source>
        <dbReference type="SAM" id="SignalP"/>
    </source>
</evidence>
<evidence type="ECO:0000313" key="3">
    <source>
        <dbReference type="EMBL" id="MCQ4081147.1"/>
    </source>
</evidence>
<evidence type="ECO:0000313" key="4">
    <source>
        <dbReference type="Proteomes" id="UP001057702"/>
    </source>
</evidence>
<gene>
    <name evidence="3" type="ORF">NGB36_11175</name>
</gene>
<dbReference type="RefSeq" id="WP_255920054.1">
    <property type="nucleotide sequence ID" value="NZ_JANFNG010000006.1"/>
</dbReference>
<comment type="caution">
    <text evidence="3">The sequence shown here is derived from an EMBL/GenBank/DDBJ whole genome shotgun (WGS) entry which is preliminary data.</text>
</comment>
<organism evidence="3 4">
    <name type="scientific">Streptomyces humicola</name>
    <dbReference type="NCBI Taxonomy" id="2953240"/>
    <lineage>
        <taxon>Bacteria</taxon>
        <taxon>Bacillati</taxon>
        <taxon>Actinomycetota</taxon>
        <taxon>Actinomycetes</taxon>
        <taxon>Kitasatosporales</taxon>
        <taxon>Streptomycetaceae</taxon>
        <taxon>Streptomyces</taxon>
    </lineage>
</organism>
<accession>A0ABT1PU08</accession>
<dbReference type="Proteomes" id="UP001057702">
    <property type="component" value="Unassembled WGS sequence"/>
</dbReference>
<dbReference type="PROSITE" id="PS51257">
    <property type="entry name" value="PROKAR_LIPOPROTEIN"/>
    <property type="match status" value="1"/>
</dbReference>
<keyword evidence="4" id="KW-1185">Reference proteome</keyword>
<evidence type="ECO:0000256" key="1">
    <source>
        <dbReference type="SAM" id="MobiDB-lite"/>
    </source>
</evidence>
<feature type="region of interest" description="Disordered" evidence="1">
    <location>
        <begin position="48"/>
        <end position="72"/>
    </location>
</feature>
<feature type="signal peptide" evidence="2">
    <location>
        <begin position="1"/>
        <end position="21"/>
    </location>
</feature>
<name>A0ABT1PU08_9ACTN</name>
<feature type="compositionally biased region" description="Low complexity" evidence="1">
    <location>
        <begin position="197"/>
        <end position="222"/>
    </location>
</feature>
<reference evidence="3" key="1">
    <citation type="submission" date="2022-06" db="EMBL/GenBank/DDBJ databases">
        <title>Draft genome sequence of Streptomyces sp. RB6PN25 isolated from peat swamp forest in Thailand.</title>
        <authorList>
            <person name="Duangmal K."/>
            <person name="Klaysubun C."/>
        </authorList>
    </citation>
    <scope>NUCLEOTIDE SEQUENCE</scope>
    <source>
        <strain evidence="3">RB6PN25</strain>
    </source>
</reference>
<proteinExistence type="predicted"/>
<dbReference type="EMBL" id="JANFNG010000006">
    <property type="protein sequence ID" value="MCQ4081147.1"/>
    <property type="molecule type" value="Genomic_DNA"/>
</dbReference>
<feature type="compositionally biased region" description="Low complexity" evidence="1">
    <location>
        <begin position="179"/>
        <end position="189"/>
    </location>
</feature>
<feature type="region of interest" description="Disordered" evidence="1">
    <location>
        <begin position="164"/>
        <end position="222"/>
    </location>
</feature>
<protein>
    <submittedName>
        <fullName evidence="3">Small secreted protein</fullName>
    </submittedName>
</protein>
<feature type="compositionally biased region" description="Polar residues" evidence="1">
    <location>
        <begin position="48"/>
        <end position="61"/>
    </location>
</feature>
<keyword evidence="2" id="KW-0732">Signal</keyword>
<sequence length="222" mass="21898">MNKKLAAALSGVATLTMALSACGSSSSKIDDYAKSVCDQVQPQLQKIQNANNSITSVSGGSSKPDDVKSTDSAAFQQISDAYKALSNAVNNAGAPPVKDGAALQQNAVKELNDTSTAYAGLKKTVDGLNTGDQVAFANGLKGVAGQLTTLSKGGDDALSKLQSGDVGKAMAKQPGCRKASGSPSAGSGNPAPPPATQAPSEPASATPSTPSAAASASPSTKS</sequence>